<proteinExistence type="predicted"/>
<comment type="caution">
    <text evidence="1">The sequence shown here is derived from an EMBL/GenBank/DDBJ whole genome shotgun (WGS) entry which is preliminary data.</text>
</comment>
<reference evidence="1" key="1">
    <citation type="submission" date="2019-10" db="EMBL/GenBank/DDBJ databases">
        <title>The sequence and de novo assembly of the wild yak genome.</title>
        <authorList>
            <person name="Liu Y."/>
        </authorList>
    </citation>
    <scope>NUCLEOTIDE SEQUENCE [LARGE SCALE GENOMIC DNA]</scope>
    <source>
        <strain evidence="1">WY2019</strain>
    </source>
</reference>
<organism evidence="1 2">
    <name type="scientific">Bos mutus</name>
    <name type="common">wild yak</name>
    <dbReference type="NCBI Taxonomy" id="72004"/>
    <lineage>
        <taxon>Eukaryota</taxon>
        <taxon>Metazoa</taxon>
        <taxon>Chordata</taxon>
        <taxon>Craniata</taxon>
        <taxon>Vertebrata</taxon>
        <taxon>Euteleostomi</taxon>
        <taxon>Mammalia</taxon>
        <taxon>Eutheria</taxon>
        <taxon>Laurasiatheria</taxon>
        <taxon>Artiodactyla</taxon>
        <taxon>Ruminantia</taxon>
        <taxon>Pecora</taxon>
        <taxon>Bovidae</taxon>
        <taxon>Bovinae</taxon>
        <taxon>Bos</taxon>
    </lineage>
</organism>
<dbReference type="Proteomes" id="UP000322234">
    <property type="component" value="Unassembled WGS sequence"/>
</dbReference>
<gene>
    <name evidence="1" type="ORF">E5288_WYG012867</name>
</gene>
<evidence type="ECO:0000313" key="2">
    <source>
        <dbReference type="Proteomes" id="UP000322234"/>
    </source>
</evidence>
<dbReference type="AlphaFoldDB" id="A0A6B0QWS0"/>
<evidence type="ECO:0000313" key="1">
    <source>
        <dbReference type="EMBL" id="MXQ81101.1"/>
    </source>
</evidence>
<dbReference type="EMBL" id="VBQZ03000006">
    <property type="protein sequence ID" value="MXQ81101.1"/>
    <property type="molecule type" value="Genomic_DNA"/>
</dbReference>
<protein>
    <submittedName>
        <fullName evidence="1">Uncharacterized protein</fullName>
    </submittedName>
</protein>
<keyword evidence="2" id="KW-1185">Reference proteome</keyword>
<accession>A0A6B0QWS0</accession>
<sequence>MQSELLDVQRHEGMCEAGKKTAFLPGSTIRSALFSDMMQGIGRKGATSFQVSSSLTVHIEITHLRPLDNFPREAMPEMVGYSKCMADSLQRNNAGIGCFIQCIAALPFGAAIQIATEVPERLSWVLPVVNDKS</sequence>
<name>A0A6B0QWS0_9CETA</name>